<reference evidence="9 10" key="1">
    <citation type="submission" date="2019-04" db="EMBL/GenBank/DDBJ databases">
        <authorList>
            <person name="Van Vliet M D."/>
        </authorList>
    </citation>
    <scope>NUCLEOTIDE SEQUENCE [LARGE SCALE GENOMIC DNA]</scope>
    <source>
        <strain evidence="9 10">F21</strain>
    </source>
</reference>
<name>A0A6C2US83_9BACT</name>
<evidence type="ECO:0000256" key="4">
    <source>
        <dbReference type="ARBA" id="ARBA00022729"/>
    </source>
</evidence>
<comment type="similarity">
    <text evidence="2">Belongs to the sulfatase family.</text>
</comment>
<evidence type="ECO:0000256" key="2">
    <source>
        <dbReference type="ARBA" id="ARBA00008779"/>
    </source>
</evidence>
<dbReference type="Proteomes" id="UP000346198">
    <property type="component" value="Unassembled WGS sequence"/>
</dbReference>
<dbReference type="GO" id="GO:0016020">
    <property type="term" value="C:membrane"/>
    <property type="evidence" value="ECO:0007669"/>
    <property type="project" value="InterPro"/>
</dbReference>
<dbReference type="InterPro" id="IPR015919">
    <property type="entry name" value="Cadherin-like_sf"/>
</dbReference>
<dbReference type="RefSeq" id="WP_222846375.1">
    <property type="nucleotide sequence ID" value="NZ_CAAHFH010000002.1"/>
</dbReference>
<evidence type="ECO:0000313" key="10">
    <source>
        <dbReference type="Proteomes" id="UP000346198"/>
    </source>
</evidence>
<organism evidence="9 10">
    <name type="scientific">Pontiella sulfatireligans</name>
    <dbReference type="NCBI Taxonomy" id="2750658"/>
    <lineage>
        <taxon>Bacteria</taxon>
        <taxon>Pseudomonadati</taxon>
        <taxon>Kiritimatiellota</taxon>
        <taxon>Kiritimatiellia</taxon>
        <taxon>Kiritimatiellales</taxon>
        <taxon>Pontiellaceae</taxon>
        <taxon>Pontiella</taxon>
    </lineage>
</organism>
<comment type="cofactor">
    <cofactor evidence="1">
        <name>Ca(2+)</name>
        <dbReference type="ChEBI" id="CHEBI:29108"/>
    </cofactor>
</comment>
<dbReference type="EMBL" id="CAAHFH010000002">
    <property type="protein sequence ID" value="VGO22114.1"/>
    <property type="molecule type" value="Genomic_DNA"/>
</dbReference>
<sequence>MMKLSLRFLIPMAGIIVAGSCMAEPAAPNILFIMIDDLRPQLGCYGHDETVSPNIDRLAEQGVVFDRAYVQVPVCGASRASLLTGLYPTADRFVTYYTRAQEDAAGIPDIPTHFKSNGYTTISSGKIYHHADDNTNSWHEIHRPNDFRVYLKPENQDKEWAEMTAYEDADVPDNAYPGGALAEKVIGDIRRAKEEGTPFFITAGFTKPHLPFNAPKKYWDMYDPEKLELADNPFVPKGAPSNAIHQWNELRDGYGGMPTNGPVSDATARKLIHGYYACVSYTDAMVGKLLDELERLELRDDTIVILMGDHGWQLGEHGLWCKHALFNTSTYTPLMISAPGFNKGKRTDALVEFVDIYPSLCELAGLPMPEHLQGKSFVPLLGQPSMDWKTAAFSRYHGGENVVTERYSYSEWTDGSRMLYDHKKDPDENINVSENPEYAPIVEKLARRLERHNEAVTARDITSGLGTINNEPPVWKSQTFQQKEATAGQPYMTYINWRVSDVDADELVFAKISGPAWLSIANANYGRIEGTPSAGDIGMNVFAVSVSDGTNEPVKATMELNVLPAP</sequence>
<dbReference type="GO" id="GO:0004423">
    <property type="term" value="F:iduronate-2-sulfatase activity"/>
    <property type="evidence" value="ECO:0007669"/>
    <property type="project" value="InterPro"/>
</dbReference>
<dbReference type="InterPro" id="IPR017850">
    <property type="entry name" value="Alkaline_phosphatase_core_sf"/>
</dbReference>
<keyword evidence="10" id="KW-1185">Reference proteome</keyword>
<evidence type="ECO:0000256" key="1">
    <source>
        <dbReference type="ARBA" id="ARBA00001913"/>
    </source>
</evidence>
<dbReference type="CDD" id="cd16030">
    <property type="entry name" value="iduronate-2-sulfatase"/>
    <property type="match status" value="1"/>
</dbReference>
<dbReference type="Gene3D" id="3.40.720.10">
    <property type="entry name" value="Alkaline Phosphatase, subunit A"/>
    <property type="match status" value="1"/>
</dbReference>
<accession>A0A6C2US83</accession>
<keyword evidence="3" id="KW-0479">Metal-binding</keyword>
<dbReference type="Pfam" id="PF00884">
    <property type="entry name" value="Sulfatase"/>
    <property type="match status" value="1"/>
</dbReference>
<dbReference type="SUPFAM" id="SSF49313">
    <property type="entry name" value="Cadherin-like"/>
    <property type="match status" value="1"/>
</dbReference>
<dbReference type="AlphaFoldDB" id="A0A6C2US83"/>
<dbReference type="InterPro" id="IPR000917">
    <property type="entry name" value="Sulfatase_N"/>
</dbReference>
<evidence type="ECO:0000259" key="8">
    <source>
        <dbReference type="Pfam" id="PF00884"/>
    </source>
</evidence>
<feature type="chain" id="PRO_5028982150" evidence="7">
    <location>
        <begin position="24"/>
        <end position="566"/>
    </location>
</feature>
<evidence type="ECO:0000256" key="7">
    <source>
        <dbReference type="SAM" id="SignalP"/>
    </source>
</evidence>
<keyword evidence="6" id="KW-0106">Calcium</keyword>
<dbReference type="GO" id="GO:0005509">
    <property type="term" value="F:calcium ion binding"/>
    <property type="evidence" value="ECO:0007669"/>
    <property type="project" value="InterPro"/>
</dbReference>
<dbReference type="InterPro" id="IPR013783">
    <property type="entry name" value="Ig-like_fold"/>
</dbReference>
<keyword evidence="4 7" id="KW-0732">Signal</keyword>
<dbReference type="Pfam" id="PF17963">
    <property type="entry name" value="Big_9"/>
    <property type="match status" value="1"/>
</dbReference>
<dbReference type="PANTHER" id="PTHR45953:SF1">
    <property type="entry name" value="IDURONATE 2-SULFATASE"/>
    <property type="match status" value="1"/>
</dbReference>
<dbReference type="SUPFAM" id="SSF53649">
    <property type="entry name" value="Alkaline phosphatase-like"/>
    <property type="match status" value="1"/>
</dbReference>
<dbReference type="InterPro" id="IPR035874">
    <property type="entry name" value="IDS"/>
</dbReference>
<keyword evidence="5" id="KW-0378">Hydrolase</keyword>
<dbReference type="GO" id="GO:0005737">
    <property type="term" value="C:cytoplasm"/>
    <property type="evidence" value="ECO:0007669"/>
    <property type="project" value="TreeGrafter"/>
</dbReference>
<protein>
    <submittedName>
        <fullName evidence="9">Choline-sulfatase</fullName>
    </submittedName>
</protein>
<gene>
    <name evidence="9" type="primary">betC_57</name>
    <name evidence="9" type="ORF">SCARR_04195</name>
</gene>
<dbReference type="PANTHER" id="PTHR45953">
    <property type="entry name" value="IDURONATE 2-SULFATASE"/>
    <property type="match status" value="1"/>
</dbReference>
<proteinExistence type="inferred from homology"/>
<evidence type="ECO:0000256" key="6">
    <source>
        <dbReference type="ARBA" id="ARBA00022837"/>
    </source>
</evidence>
<evidence type="ECO:0000256" key="3">
    <source>
        <dbReference type="ARBA" id="ARBA00022723"/>
    </source>
</evidence>
<feature type="domain" description="Sulfatase N-terminal" evidence="8">
    <location>
        <begin position="28"/>
        <end position="365"/>
    </location>
</feature>
<dbReference type="Gene3D" id="2.60.40.10">
    <property type="entry name" value="Immunoglobulins"/>
    <property type="match status" value="1"/>
</dbReference>
<dbReference type="PROSITE" id="PS51257">
    <property type="entry name" value="PROKAR_LIPOPROTEIN"/>
    <property type="match status" value="1"/>
</dbReference>
<evidence type="ECO:0000313" key="9">
    <source>
        <dbReference type="EMBL" id="VGO22114.1"/>
    </source>
</evidence>
<evidence type="ECO:0000256" key="5">
    <source>
        <dbReference type="ARBA" id="ARBA00022801"/>
    </source>
</evidence>
<feature type="signal peptide" evidence="7">
    <location>
        <begin position="1"/>
        <end position="23"/>
    </location>
</feature>